<keyword evidence="8" id="KW-1185">Reference proteome</keyword>
<feature type="domain" description="D-isomer specific 2-hydroxyacid dehydrogenase NAD-binding" evidence="6">
    <location>
        <begin position="105"/>
        <end position="283"/>
    </location>
</feature>
<dbReference type="EMBL" id="JBHSBU010000001">
    <property type="protein sequence ID" value="MFC4158146.1"/>
    <property type="molecule type" value="Genomic_DNA"/>
</dbReference>
<dbReference type="InterPro" id="IPR036291">
    <property type="entry name" value="NAD(P)-bd_dom_sf"/>
</dbReference>
<evidence type="ECO:0000259" key="5">
    <source>
        <dbReference type="Pfam" id="PF00389"/>
    </source>
</evidence>
<dbReference type="InterPro" id="IPR006140">
    <property type="entry name" value="D-isomer_DH_NAD-bd"/>
</dbReference>
<evidence type="ECO:0000256" key="1">
    <source>
        <dbReference type="ARBA" id="ARBA00005854"/>
    </source>
</evidence>
<dbReference type="PANTHER" id="PTHR43761:SF1">
    <property type="entry name" value="D-ISOMER SPECIFIC 2-HYDROXYACID DEHYDROGENASE CATALYTIC DOMAIN-CONTAINING PROTEIN-RELATED"/>
    <property type="match status" value="1"/>
</dbReference>
<dbReference type="SUPFAM" id="SSF51735">
    <property type="entry name" value="NAD(P)-binding Rossmann-fold domains"/>
    <property type="match status" value="1"/>
</dbReference>
<dbReference type="PROSITE" id="PS00670">
    <property type="entry name" value="D_2_HYDROXYACID_DH_2"/>
    <property type="match status" value="1"/>
</dbReference>
<evidence type="ECO:0000313" key="7">
    <source>
        <dbReference type="EMBL" id="MFC4158146.1"/>
    </source>
</evidence>
<dbReference type="PANTHER" id="PTHR43761">
    <property type="entry name" value="D-ISOMER SPECIFIC 2-HYDROXYACID DEHYDROGENASE FAMILY PROTEIN (AFU_ORTHOLOGUE AFUA_1G13630)"/>
    <property type="match status" value="1"/>
</dbReference>
<dbReference type="InterPro" id="IPR050418">
    <property type="entry name" value="D-iso_2-hydroxyacid_DH_PdxB"/>
</dbReference>
<dbReference type="PROSITE" id="PS00671">
    <property type="entry name" value="D_2_HYDROXYACID_DH_3"/>
    <property type="match status" value="1"/>
</dbReference>
<reference evidence="8" key="1">
    <citation type="journal article" date="2019" name="Int. J. Syst. Evol. Microbiol.">
        <title>The Global Catalogue of Microorganisms (GCM) 10K type strain sequencing project: providing services to taxonomists for standard genome sequencing and annotation.</title>
        <authorList>
            <consortium name="The Broad Institute Genomics Platform"/>
            <consortium name="The Broad Institute Genome Sequencing Center for Infectious Disease"/>
            <person name="Wu L."/>
            <person name="Ma J."/>
        </authorList>
    </citation>
    <scope>NUCLEOTIDE SEQUENCE [LARGE SCALE GENOMIC DNA]</scope>
    <source>
        <strain evidence="8">LMG 29894</strain>
    </source>
</reference>
<evidence type="ECO:0000256" key="3">
    <source>
        <dbReference type="ARBA" id="ARBA00023027"/>
    </source>
</evidence>
<evidence type="ECO:0000259" key="6">
    <source>
        <dbReference type="Pfam" id="PF02826"/>
    </source>
</evidence>
<organism evidence="7 8">
    <name type="scientific">Chitinimonas lacunae</name>
    <dbReference type="NCBI Taxonomy" id="1963018"/>
    <lineage>
        <taxon>Bacteria</taxon>
        <taxon>Pseudomonadati</taxon>
        <taxon>Pseudomonadota</taxon>
        <taxon>Betaproteobacteria</taxon>
        <taxon>Neisseriales</taxon>
        <taxon>Chitinibacteraceae</taxon>
        <taxon>Chitinimonas</taxon>
    </lineage>
</organism>
<keyword evidence="3" id="KW-0520">NAD</keyword>
<comment type="similarity">
    <text evidence="1 4">Belongs to the D-isomer specific 2-hydroxyacid dehydrogenase family.</text>
</comment>
<evidence type="ECO:0000256" key="2">
    <source>
        <dbReference type="ARBA" id="ARBA00023002"/>
    </source>
</evidence>
<evidence type="ECO:0000313" key="8">
    <source>
        <dbReference type="Proteomes" id="UP001595791"/>
    </source>
</evidence>
<comment type="caution">
    <text evidence="7">The sequence shown here is derived from an EMBL/GenBank/DDBJ whole genome shotgun (WGS) entry which is preliminary data.</text>
</comment>
<dbReference type="InterPro" id="IPR006139">
    <property type="entry name" value="D-isomer_2_OHA_DH_cat_dom"/>
</dbReference>
<dbReference type="Pfam" id="PF00389">
    <property type="entry name" value="2-Hacid_dh"/>
    <property type="match status" value="1"/>
</dbReference>
<dbReference type="RefSeq" id="WP_378160513.1">
    <property type="nucleotide sequence ID" value="NZ_JBHSBU010000001.1"/>
</dbReference>
<evidence type="ECO:0000256" key="4">
    <source>
        <dbReference type="RuleBase" id="RU003719"/>
    </source>
</evidence>
<feature type="domain" description="D-isomer specific 2-hydroxyacid dehydrogenase catalytic" evidence="5">
    <location>
        <begin position="29"/>
        <end position="312"/>
    </location>
</feature>
<dbReference type="Proteomes" id="UP001595791">
    <property type="component" value="Unassembled WGS sequence"/>
</dbReference>
<gene>
    <name evidence="7" type="ORF">ACFOW7_02120</name>
</gene>
<protein>
    <submittedName>
        <fullName evidence="7">D-2-hydroxyacid dehydrogenase</fullName>
    </submittedName>
</protein>
<name>A0ABV8MMT0_9NEIS</name>
<dbReference type="Gene3D" id="3.40.50.720">
    <property type="entry name" value="NAD(P)-binding Rossmann-like Domain"/>
    <property type="match status" value="2"/>
</dbReference>
<proteinExistence type="inferred from homology"/>
<dbReference type="Pfam" id="PF02826">
    <property type="entry name" value="2-Hacid_dh_C"/>
    <property type="match status" value="1"/>
</dbReference>
<keyword evidence="2 4" id="KW-0560">Oxidoreductase</keyword>
<dbReference type="CDD" id="cd12162">
    <property type="entry name" value="2-Hacid_dh_4"/>
    <property type="match status" value="1"/>
</dbReference>
<sequence length="314" mass="33451">MLSIVFLDRASLPVALPSLVTPHQWRDFDATDPSRIVERASEAEVIITNKVPLDAATLARLPRLRLIAVAATGTNHIDLAAARERAVVVCNIQGYADDSVAEHAIMLMLALAKQLPAYQQDARLQWARSASFCHFGAPIIELAGRTLCLVGSGALGRRTGEIATALRMRVIHAERRDASVVRPGYTAFHAALAEADVVSLHCPLTPATANLIGATELARMRPGALLINTARGGLVDSDALLAALQSGHLGGAGLDVLPEEPPPENHPLLRAALPNLLITPHIAWASHAAMSRMADQLIDNIDAFAAGKPLRQII</sequence>
<dbReference type="SUPFAM" id="SSF52283">
    <property type="entry name" value="Formate/glycerate dehydrogenase catalytic domain-like"/>
    <property type="match status" value="1"/>
</dbReference>
<dbReference type="InterPro" id="IPR029753">
    <property type="entry name" value="D-isomer_DH_CS"/>
</dbReference>
<accession>A0ABV8MMT0</accession>